<name>A0A7D5GB58_9EURY</name>
<protein>
    <recommendedName>
        <fullName evidence="3">Small CPxCG-related zinc finger protein</fullName>
    </recommendedName>
</protein>
<gene>
    <name evidence="1" type="ORF">HUG10_06470</name>
</gene>
<dbReference type="Proteomes" id="UP000509750">
    <property type="component" value="Chromosome"/>
</dbReference>
<accession>A0A7D5GB58</accession>
<sequence length="58" mass="6231">MGLVSTIADTLTDDATDPDAVGYLCRDCDTSFERSGNRMIRMRCPDCGSADLGVRDGN</sequence>
<evidence type="ECO:0008006" key="3">
    <source>
        <dbReference type="Google" id="ProtNLM"/>
    </source>
</evidence>
<evidence type="ECO:0000313" key="1">
    <source>
        <dbReference type="EMBL" id="QLG27206.1"/>
    </source>
</evidence>
<keyword evidence="2" id="KW-1185">Reference proteome</keyword>
<dbReference type="AlphaFoldDB" id="A0A7D5GB58"/>
<organism evidence="1 2">
    <name type="scientific">Halorarum halophilum</name>
    <dbReference type="NCBI Taxonomy" id="2743090"/>
    <lineage>
        <taxon>Archaea</taxon>
        <taxon>Methanobacteriati</taxon>
        <taxon>Methanobacteriota</taxon>
        <taxon>Stenosarchaea group</taxon>
        <taxon>Halobacteria</taxon>
        <taxon>Halobacteriales</taxon>
        <taxon>Haloferacaceae</taxon>
        <taxon>Halorarum</taxon>
    </lineage>
</organism>
<evidence type="ECO:0000313" key="2">
    <source>
        <dbReference type="Proteomes" id="UP000509750"/>
    </source>
</evidence>
<dbReference type="GeneID" id="56028461"/>
<proteinExistence type="predicted"/>
<reference evidence="1 2" key="1">
    <citation type="submission" date="2020-07" db="EMBL/GenBank/DDBJ databases">
        <title>Gai3-2, isolated from salt lake.</title>
        <authorList>
            <person name="Cui H."/>
            <person name="Shi X."/>
        </authorList>
    </citation>
    <scope>NUCLEOTIDE SEQUENCE [LARGE SCALE GENOMIC DNA]</scope>
    <source>
        <strain evidence="1 2">Gai3-2</strain>
    </source>
</reference>
<dbReference type="OrthoDB" id="295069at2157"/>
<dbReference type="EMBL" id="CP058529">
    <property type="protein sequence ID" value="QLG27206.1"/>
    <property type="molecule type" value="Genomic_DNA"/>
</dbReference>
<dbReference type="KEGG" id="halg:HUG10_06470"/>
<dbReference type="RefSeq" id="WP_179168781.1">
    <property type="nucleotide sequence ID" value="NZ_CP058529.1"/>
</dbReference>